<dbReference type="SUPFAM" id="SSF56112">
    <property type="entry name" value="Protein kinase-like (PK-like)"/>
    <property type="match status" value="1"/>
</dbReference>
<dbReference type="InterPro" id="IPR011009">
    <property type="entry name" value="Kinase-like_dom_sf"/>
</dbReference>
<dbReference type="PANTHER" id="PTHR48007:SF53">
    <property type="entry name" value="OS01G0711200 PROTEIN"/>
    <property type="match status" value="1"/>
</dbReference>
<dbReference type="InterPro" id="IPR001611">
    <property type="entry name" value="Leu-rich_rpt"/>
</dbReference>
<evidence type="ECO:0000256" key="11">
    <source>
        <dbReference type="SAM" id="Phobius"/>
    </source>
</evidence>
<feature type="transmembrane region" description="Helical" evidence="11">
    <location>
        <begin position="20"/>
        <end position="39"/>
    </location>
</feature>
<keyword evidence="5 11" id="KW-0812">Transmembrane</keyword>
<evidence type="ECO:0000259" key="12">
    <source>
        <dbReference type="PROSITE" id="PS50011"/>
    </source>
</evidence>
<dbReference type="Gene3D" id="3.30.200.20">
    <property type="entry name" value="Phosphorylase Kinase, domain 1"/>
    <property type="match status" value="1"/>
</dbReference>
<dbReference type="GO" id="GO:0004672">
    <property type="term" value="F:protein kinase activity"/>
    <property type="evidence" value="ECO:0007669"/>
    <property type="project" value="InterPro"/>
</dbReference>
<reference evidence="13" key="5">
    <citation type="journal article" date="2021" name="G3 (Bethesda)">
        <title>Aegilops tauschii genome assembly Aet v5.0 features greater sequence contiguity and improved annotation.</title>
        <authorList>
            <person name="Wang L."/>
            <person name="Zhu T."/>
            <person name="Rodriguez J.C."/>
            <person name="Deal K.R."/>
            <person name="Dubcovsky J."/>
            <person name="McGuire P.E."/>
            <person name="Lux T."/>
            <person name="Spannagl M."/>
            <person name="Mayer K.F.X."/>
            <person name="Baldrich P."/>
            <person name="Meyers B.C."/>
            <person name="Huo N."/>
            <person name="Gu Y.Q."/>
            <person name="Zhou H."/>
            <person name="Devos K.M."/>
            <person name="Bennetzen J.L."/>
            <person name="Unver T."/>
            <person name="Budak H."/>
            <person name="Gulick P.J."/>
            <person name="Galiba G."/>
            <person name="Kalapos B."/>
            <person name="Nelson D.R."/>
            <person name="Li P."/>
            <person name="You F.M."/>
            <person name="Luo M.C."/>
            <person name="Dvorak J."/>
        </authorList>
    </citation>
    <scope>NUCLEOTIDE SEQUENCE [LARGE SCALE GENOMIC DNA]</scope>
    <source>
        <strain evidence="13">cv. AL8/78</strain>
    </source>
</reference>
<dbReference type="InterPro" id="IPR032675">
    <property type="entry name" value="LRR_dom_sf"/>
</dbReference>
<keyword evidence="7 11" id="KW-1133">Transmembrane helix</keyword>
<feature type="compositionally biased region" description="Basic and acidic residues" evidence="10">
    <location>
        <begin position="272"/>
        <end position="285"/>
    </location>
</feature>
<evidence type="ECO:0000256" key="9">
    <source>
        <dbReference type="ARBA" id="ARBA00023180"/>
    </source>
</evidence>
<dbReference type="Pfam" id="PF13855">
    <property type="entry name" value="LRR_8"/>
    <property type="match status" value="1"/>
</dbReference>
<dbReference type="Pfam" id="PF08263">
    <property type="entry name" value="LRRNT_2"/>
    <property type="match status" value="1"/>
</dbReference>
<keyword evidence="8 11" id="KW-0472">Membrane</keyword>
<evidence type="ECO:0000313" key="13">
    <source>
        <dbReference type="EnsemblPlants" id="AET3Gv20611400.1"/>
    </source>
</evidence>
<dbReference type="EnsemblPlants" id="AET3Gv20611400.1">
    <property type="protein sequence ID" value="AET3Gv20611400.1"/>
    <property type="gene ID" value="AET3Gv20611400"/>
</dbReference>
<protein>
    <recommendedName>
        <fullName evidence="12">Protein kinase domain-containing protein</fullName>
    </recommendedName>
</protein>
<comment type="subcellular location">
    <subcellularLocation>
        <location evidence="1">Membrane</location>
        <topology evidence="1">Single-pass membrane protein</topology>
    </subcellularLocation>
</comment>
<keyword evidence="3" id="KW-0433">Leucine-rich repeat</keyword>
<sequence>PWSALLHTFWPSSIQALQSLIFFMALRVLFLILALLAAARASSPAASPDAASLLAFKSACAGAGRGTATAALDSWTESIEPCSGEWRGVTCQRSSSSSATSRVRRVVLEGVGLAGDAGAIAALADVPSLSFLSLKNNTFTGSLRDVDFSPLAPHLKLLYLSGNGFSGRFPESILRLRHLRRLDLSGNRLAGTIPPEIGHRLRALVTLHLARNSFVGSVPSSLESMPKLAEFNVSGNKLSGKIPNHLAAAFPASSFLGNPELCGAPLRRRCDGQRQRAHTDADGETPHGQGRRSSHDRWMVVMIMAAVGAAVATLIAAALCAVLCLKNKKSTRPRANSRTSSMSTSREETVRFDGCCEEFDVRALMMGAAEMLGKGAAATTYRVVMGGQHDVGDAGAEETKGDEVVVKRLRRREGATREDEGGRRELAREMGSWRHANIVDLRAFYASEEELLLVFDYIPNGSLHSLLHENRGPARAPLDWQTRLRLAQDAAQGLAYLHGVSGSRLAHRHLTSSNILIDAGGSARVSDFALLQLLVPAPPPEKALQKQDVRDFGVILLELLTGRSPEDGKVDIPRWVRTVVREEWTSEVFDVELLRTRGAEDEMVALLQVALLCAADDPRERPRMAVVSKMIEDIRDRGSKRSKCSASPSQAGCSYDSSPCASEGTTKSTTASSS</sequence>
<reference evidence="14" key="2">
    <citation type="journal article" date="2017" name="Nat. Plants">
        <title>The Aegilops tauschii genome reveals multiple impacts of transposons.</title>
        <authorList>
            <person name="Zhao G."/>
            <person name="Zou C."/>
            <person name="Li K."/>
            <person name="Wang K."/>
            <person name="Li T."/>
            <person name="Gao L."/>
            <person name="Zhang X."/>
            <person name="Wang H."/>
            <person name="Yang Z."/>
            <person name="Liu X."/>
            <person name="Jiang W."/>
            <person name="Mao L."/>
            <person name="Kong X."/>
            <person name="Jiao Y."/>
            <person name="Jia J."/>
        </authorList>
    </citation>
    <scope>NUCLEOTIDE SEQUENCE [LARGE SCALE GENOMIC DNA]</scope>
    <source>
        <strain evidence="14">cv. AL8/78</strain>
    </source>
</reference>
<dbReference type="Gene3D" id="3.80.10.10">
    <property type="entry name" value="Ribonuclease Inhibitor"/>
    <property type="match status" value="1"/>
</dbReference>
<dbReference type="InterPro" id="IPR000719">
    <property type="entry name" value="Prot_kinase_dom"/>
</dbReference>
<evidence type="ECO:0000256" key="4">
    <source>
        <dbReference type="ARBA" id="ARBA00022626"/>
    </source>
</evidence>
<feature type="transmembrane region" description="Helical" evidence="11">
    <location>
        <begin position="298"/>
        <end position="319"/>
    </location>
</feature>
<evidence type="ECO:0000256" key="2">
    <source>
        <dbReference type="ARBA" id="ARBA00009592"/>
    </source>
</evidence>
<dbReference type="Proteomes" id="UP000015105">
    <property type="component" value="Chromosome 3D"/>
</dbReference>
<evidence type="ECO:0000256" key="5">
    <source>
        <dbReference type="ARBA" id="ARBA00022692"/>
    </source>
</evidence>
<feature type="region of interest" description="Disordered" evidence="10">
    <location>
        <begin position="636"/>
        <end position="674"/>
    </location>
</feature>
<reference evidence="14" key="1">
    <citation type="journal article" date="2014" name="Science">
        <title>Ancient hybridizations among the ancestral genomes of bread wheat.</title>
        <authorList>
            <consortium name="International Wheat Genome Sequencing Consortium,"/>
            <person name="Marcussen T."/>
            <person name="Sandve S.R."/>
            <person name="Heier L."/>
            <person name="Spannagl M."/>
            <person name="Pfeifer M."/>
            <person name="Jakobsen K.S."/>
            <person name="Wulff B.B."/>
            <person name="Steuernagel B."/>
            <person name="Mayer K.F."/>
            <person name="Olsen O.A."/>
        </authorList>
    </citation>
    <scope>NUCLEOTIDE SEQUENCE [LARGE SCALE GENOMIC DNA]</scope>
    <source>
        <strain evidence="14">cv. AL8/78</strain>
    </source>
</reference>
<comment type="similarity">
    <text evidence="2">Belongs to the RLP family.</text>
</comment>
<accession>A0A453F8W2</accession>
<name>A0A453F8W2_AEGTS</name>
<evidence type="ECO:0000256" key="8">
    <source>
        <dbReference type="ARBA" id="ARBA00023136"/>
    </source>
</evidence>
<dbReference type="GO" id="GO:0005524">
    <property type="term" value="F:ATP binding"/>
    <property type="evidence" value="ECO:0007669"/>
    <property type="project" value="InterPro"/>
</dbReference>
<evidence type="ECO:0000313" key="14">
    <source>
        <dbReference type="Proteomes" id="UP000015105"/>
    </source>
</evidence>
<dbReference type="Pfam" id="PF00560">
    <property type="entry name" value="LRR_1"/>
    <property type="match status" value="1"/>
</dbReference>
<keyword evidence="6" id="KW-0677">Repeat</keyword>
<evidence type="ECO:0000256" key="6">
    <source>
        <dbReference type="ARBA" id="ARBA00022737"/>
    </source>
</evidence>
<evidence type="ECO:0000256" key="7">
    <source>
        <dbReference type="ARBA" id="ARBA00022989"/>
    </source>
</evidence>
<dbReference type="PANTHER" id="PTHR48007">
    <property type="entry name" value="LEUCINE-RICH REPEAT RECEPTOR-LIKE PROTEIN KINASE PXC1"/>
    <property type="match status" value="1"/>
</dbReference>
<keyword evidence="4" id="KW-1070">Brassinosteroid signaling pathway</keyword>
<dbReference type="PROSITE" id="PS50011">
    <property type="entry name" value="PROTEIN_KINASE_DOM"/>
    <property type="match status" value="1"/>
</dbReference>
<dbReference type="Gramene" id="AET3Gv20611400.1">
    <property type="protein sequence ID" value="AET3Gv20611400.1"/>
    <property type="gene ID" value="AET3Gv20611400"/>
</dbReference>
<feature type="domain" description="Protein kinase" evidence="12">
    <location>
        <begin position="366"/>
        <end position="634"/>
    </location>
</feature>
<dbReference type="InterPro" id="IPR001245">
    <property type="entry name" value="Ser-Thr/Tyr_kinase_cat_dom"/>
</dbReference>
<dbReference type="SUPFAM" id="SSF52058">
    <property type="entry name" value="L domain-like"/>
    <property type="match status" value="1"/>
</dbReference>
<feature type="region of interest" description="Disordered" evidence="10">
    <location>
        <begin position="272"/>
        <end position="293"/>
    </location>
</feature>
<proteinExistence type="inferred from homology"/>
<dbReference type="GO" id="GO:0016020">
    <property type="term" value="C:membrane"/>
    <property type="evidence" value="ECO:0007669"/>
    <property type="project" value="UniProtKB-SubCell"/>
</dbReference>
<dbReference type="Pfam" id="PF07714">
    <property type="entry name" value="PK_Tyr_Ser-Thr"/>
    <property type="match status" value="1"/>
</dbReference>
<evidence type="ECO:0000256" key="1">
    <source>
        <dbReference type="ARBA" id="ARBA00004167"/>
    </source>
</evidence>
<evidence type="ECO:0000256" key="3">
    <source>
        <dbReference type="ARBA" id="ARBA00022614"/>
    </source>
</evidence>
<reference evidence="13" key="3">
    <citation type="journal article" date="2017" name="Nature">
        <title>Genome sequence of the progenitor of the wheat D genome Aegilops tauschii.</title>
        <authorList>
            <person name="Luo M.C."/>
            <person name="Gu Y.Q."/>
            <person name="Puiu D."/>
            <person name="Wang H."/>
            <person name="Twardziok S.O."/>
            <person name="Deal K.R."/>
            <person name="Huo N."/>
            <person name="Zhu T."/>
            <person name="Wang L."/>
            <person name="Wang Y."/>
            <person name="McGuire P.E."/>
            <person name="Liu S."/>
            <person name="Long H."/>
            <person name="Ramasamy R.K."/>
            <person name="Rodriguez J.C."/>
            <person name="Van S.L."/>
            <person name="Yuan L."/>
            <person name="Wang Z."/>
            <person name="Xia Z."/>
            <person name="Xiao L."/>
            <person name="Anderson O.D."/>
            <person name="Ouyang S."/>
            <person name="Liang Y."/>
            <person name="Zimin A.V."/>
            <person name="Pertea G."/>
            <person name="Qi P."/>
            <person name="Bennetzen J.L."/>
            <person name="Dai X."/>
            <person name="Dawson M.W."/>
            <person name="Muller H.G."/>
            <person name="Kugler K."/>
            <person name="Rivarola-Duarte L."/>
            <person name="Spannagl M."/>
            <person name="Mayer K.F.X."/>
            <person name="Lu F.H."/>
            <person name="Bevan M.W."/>
            <person name="Leroy P."/>
            <person name="Li P."/>
            <person name="You F.M."/>
            <person name="Sun Q."/>
            <person name="Liu Z."/>
            <person name="Lyons E."/>
            <person name="Wicker T."/>
            <person name="Salzberg S.L."/>
            <person name="Devos K.M."/>
            <person name="Dvorak J."/>
        </authorList>
    </citation>
    <scope>NUCLEOTIDE SEQUENCE [LARGE SCALE GENOMIC DNA]</scope>
    <source>
        <strain evidence="13">cv. AL8/78</strain>
    </source>
</reference>
<dbReference type="InterPro" id="IPR013210">
    <property type="entry name" value="LRR_N_plant-typ"/>
</dbReference>
<dbReference type="GO" id="GO:0009742">
    <property type="term" value="P:brassinosteroid mediated signaling pathway"/>
    <property type="evidence" value="ECO:0007669"/>
    <property type="project" value="UniProtKB-KW"/>
</dbReference>
<dbReference type="FunFam" id="3.80.10.10:FF:000111">
    <property type="entry name" value="LRR receptor-like serine/threonine-protein kinase ERECTA"/>
    <property type="match status" value="1"/>
</dbReference>
<keyword evidence="9" id="KW-0325">Glycoprotein</keyword>
<dbReference type="AlphaFoldDB" id="A0A453F8W2"/>
<dbReference type="InterPro" id="IPR046959">
    <property type="entry name" value="PRK1-6/SRF4-like"/>
</dbReference>
<organism evidence="13 14">
    <name type="scientific">Aegilops tauschii subsp. strangulata</name>
    <name type="common">Goatgrass</name>
    <dbReference type="NCBI Taxonomy" id="200361"/>
    <lineage>
        <taxon>Eukaryota</taxon>
        <taxon>Viridiplantae</taxon>
        <taxon>Streptophyta</taxon>
        <taxon>Embryophyta</taxon>
        <taxon>Tracheophyta</taxon>
        <taxon>Spermatophyta</taxon>
        <taxon>Magnoliopsida</taxon>
        <taxon>Liliopsida</taxon>
        <taxon>Poales</taxon>
        <taxon>Poaceae</taxon>
        <taxon>BOP clade</taxon>
        <taxon>Pooideae</taxon>
        <taxon>Triticodae</taxon>
        <taxon>Triticeae</taxon>
        <taxon>Triticinae</taxon>
        <taxon>Aegilops</taxon>
    </lineage>
</organism>
<keyword evidence="14" id="KW-1185">Reference proteome</keyword>
<feature type="compositionally biased region" description="Polar residues" evidence="10">
    <location>
        <begin position="644"/>
        <end position="674"/>
    </location>
</feature>
<reference evidence="13" key="4">
    <citation type="submission" date="2019-03" db="UniProtKB">
        <authorList>
            <consortium name="EnsemblPlants"/>
        </authorList>
    </citation>
    <scope>IDENTIFICATION</scope>
</reference>
<evidence type="ECO:0000256" key="10">
    <source>
        <dbReference type="SAM" id="MobiDB-lite"/>
    </source>
</evidence>
<dbReference type="Gene3D" id="1.10.510.10">
    <property type="entry name" value="Transferase(Phosphotransferase) domain 1"/>
    <property type="match status" value="1"/>
</dbReference>